<accession>A0ABD0PR61</accession>
<evidence type="ECO:0000313" key="2">
    <source>
        <dbReference type="EMBL" id="KAL0176392.1"/>
    </source>
</evidence>
<keyword evidence="1" id="KW-0812">Transmembrane</keyword>
<evidence type="ECO:0000256" key="1">
    <source>
        <dbReference type="SAM" id="Phobius"/>
    </source>
</evidence>
<name>A0ABD0PR61_CIRMR</name>
<proteinExistence type="predicted"/>
<protein>
    <recommendedName>
        <fullName evidence="4">Pecanex-like protein</fullName>
    </recommendedName>
</protein>
<reference evidence="2 3" key="1">
    <citation type="submission" date="2024-05" db="EMBL/GenBank/DDBJ databases">
        <title>Genome sequencing and assembly of Indian major carp, Cirrhinus mrigala (Hamilton, 1822).</title>
        <authorList>
            <person name="Mohindra V."/>
            <person name="Chowdhury L.M."/>
            <person name="Lal K."/>
            <person name="Jena J.K."/>
        </authorList>
    </citation>
    <scope>NUCLEOTIDE SEQUENCE [LARGE SCALE GENOMIC DNA]</scope>
    <source>
        <strain evidence="2">CM1030</strain>
        <tissue evidence="2">Blood</tissue>
    </source>
</reference>
<dbReference type="EMBL" id="JAMKFB020000014">
    <property type="protein sequence ID" value="KAL0176392.1"/>
    <property type="molecule type" value="Genomic_DNA"/>
</dbReference>
<evidence type="ECO:0000313" key="3">
    <source>
        <dbReference type="Proteomes" id="UP001529510"/>
    </source>
</evidence>
<sequence>MCVCVFSGDHKAFLSVLAAVSLVLIFLLVQRHCSLVSKIALALGLLGVYSYRAAVGNILFPWQHSSRAVS</sequence>
<feature type="non-terminal residue" evidence="2">
    <location>
        <position position="70"/>
    </location>
</feature>
<dbReference type="AlphaFoldDB" id="A0ABD0PR61"/>
<feature type="transmembrane region" description="Helical" evidence="1">
    <location>
        <begin position="12"/>
        <end position="29"/>
    </location>
</feature>
<organism evidence="2 3">
    <name type="scientific">Cirrhinus mrigala</name>
    <name type="common">Mrigala</name>
    <dbReference type="NCBI Taxonomy" id="683832"/>
    <lineage>
        <taxon>Eukaryota</taxon>
        <taxon>Metazoa</taxon>
        <taxon>Chordata</taxon>
        <taxon>Craniata</taxon>
        <taxon>Vertebrata</taxon>
        <taxon>Euteleostomi</taxon>
        <taxon>Actinopterygii</taxon>
        <taxon>Neopterygii</taxon>
        <taxon>Teleostei</taxon>
        <taxon>Ostariophysi</taxon>
        <taxon>Cypriniformes</taxon>
        <taxon>Cyprinidae</taxon>
        <taxon>Labeoninae</taxon>
        <taxon>Labeonini</taxon>
        <taxon>Cirrhinus</taxon>
    </lineage>
</organism>
<comment type="caution">
    <text evidence="2">The sequence shown here is derived from an EMBL/GenBank/DDBJ whole genome shotgun (WGS) entry which is preliminary data.</text>
</comment>
<keyword evidence="3" id="KW-1185">Reference proteome</keyword>
<keyword evidence="1" id="KW-0472">Membrane</keyword>
<keyword evidence="1" id="KW-1133">Transmembrane helix</keyword>
<evidence type="ECO:0008006" key="4">
    <source>
        <dbReference type="Google" id="ProtNLM"/>
    </source>
</evidence>
<gene>
    <name evidence="2" type="ORF">M9458_028722</name>
</gene>
<feature type="transmembrane region" description="Helical" evidence="1">
    <location>
        <begin position="41"/>
        <end position="60"/>
    </location>
</feature>
<dbReference type="Proteomes" id="UP001529510">
    <property type="component" value="Unassembled WGS sequence"/>
</dbReference>